<dbReference type="RefSeq" id="WP_147231783.1">
    <property type="nucleotide sequence ID" value="NZ_VOSB01000015.1"/>
</dbReference>
<dbReference type="AlphaFoldDB" id="A0A5C7B586"/>
<reference evidence="2 3" key="1">
    <citation type="submission" date="2019-08" db="EMBL/GenBank/DDBJ databases">
        <title>Genome of Psychroserpens burtonensis ACAM 167.</title>
        <authorList>
            <person name="Bowman J.P."/>
        </authorList>
    </citation>
    <scope>NUCLEOTIDE SEQUENCE [LARGE SCALE GENOMIC DNA]</scope>
    <source>
        <strain evidence="2 3">ACAM 167</strain>
    </source>
</reference>
<proteinExistence type="predicted"/>
<evidence type="ECO:0000313" key="3">
    <source>
        <dbReference type="Proteomes" id="UP000321938"/>
    </source>
</evidence>
<sequence length="282" mass="31795">MSISLFKNRRLLIATKHEKEKVIAPILEKNLGVTCFTNKNFDTDTLGTFSGEIERESDPIATARKKCLLAMDASDCDLGVASEGSFGAHPSLFFASADDEFLIFIDKKNNLEIIVRELSMETNFNGKEIETEKDLFDFAESVKFPSHGLILRRSKNDNSDIIKGITDLIQLQKAFKKLLKKSNTIYSETDMRALYNPSRMKVIEAATQKLIIKINSSCHQCSKPGFGITDSKKGLECDLCGSPTNSILSHIYVCQHCNYTTEEMYPHTKTRENPMYCDYCNP</sequence>
<feature type="domain" description="DUF6671" evidence="1">
    <location>
        <begin position="66"/>
        <end position="282"/>
    </location>
</feature>
<dbReference type="InterPro" id="IPR046612">
    <property type="entry name" value="DUF6671"/>
</dbReference>
<dbReference type="Pfam" id="PF20376">
    <property type="entry name" value="DUF6671"/>
    <property type="match status" value="1"/>
</dbReference>
<dbReference type="EMBL" id="VOSB01000015">
    <property type="protein sequence ID" value="TXE16892.1"/>
    <property type="molecule type" value="Genomic_DNA"/>
</dbReference>
<name>A0A5C7B586_9FLAO</name>
<evidence type="ECO:0000259" key="1">
    <source>
        <dbReference type="Pfam" id="PF20376"/>
    </source>
</evidence>
<organism evidence="2 3">
    <name type="scientific">Psychroserpens burtonensis</name>
    <dbReference type="NCBI Taxonomy" id="49278"/>
    <lineage>
        <taxon>Bacteria</taxon>
        <taxon>Pseudomonadati</taxon>
        <taxon>Bacteroidota</taxon>
        <taxon>Flavobacteriia</taxon>
        <taxon>Flavobacteriales</taxon>
        <taxon>Flavobacteriaceae</taxon>
        <taxon>Psychroserpens</taxon>
    </lineage>
</organism>
<keyword evidence="3" id="KW-1185">Reference proteome</keyword>
<dbReference type="OrthoDB" id="9793837at2"/>
<evidence type="ECO:0000313" key="2">
    <source>
        <dbReference type="EMBL" id="TXE16892.1"/>
    </source>
</evidence>
<comment type="caution">
    <text evidence="2">The sequence shown here is derived from an EMBL/GenBank/DDBJ whole genome shotgun (WGS) entry which is preliminary data.</text>
</comment>
<dbReference type="Proteomes" id="UP000321938">
    <property type="component" value="Unassembled WGS sequence"/>
</dbReference>
<gene>
    <name evidence="2" type="ORF">ES692_11090</name>
</gene>
<dbReference type="STRING" id="1123037.GCA_000425305_02215"/>
<protein>
    <recommendedName>
        <fullName evidence="1">DUF6671 domain-containing protein</fullName>
    </recommendedName>
</protein>
<accession>A0A5C7B586</accession>